<dbReference type="InterPro" id="IPR013217">
    <property type="entry name" value="Methyltransf_12"/>
</dbReference>
<dbReference type="InterPro" id="IPR057737">
    <property type="entry name" value="Condensation_MtbB-like"/>
</dbReference>
<dbReference type="InterPro" id="IPR020843">
    <property type="entry name" value="ER"/>
</dbReference>
<evidence type="ECO:0000256" key="13">
    <source>
        <dbReference type="ARBA" id="ARBA00022857"/>
    </source>
</evidence>
<comment type="cofactor">
    <cofactor evidence="1">
        <name>pantetheine 4'-phosphate</name>
        <dbReference type="ChEBI" id="CHEBI:47942"/>
    </cofactor>
</comment>
<dbReference type="InterPro" id="IPR013154">
    <property type="entry name" value="ADH-like_N"/>
</dbReference>
<dbReference type="InterPro" id="IPR016039">
    <property type="entry name" value="Thiolase-like"/>
</dbReference>
<dbReference type="Gene3D" id="3.30.559.30">
    <property type="entry name" value="Nonribosomal peptide synthetase, condensation domain"/>
    <property type="match status" value="3"/>
</dbReference>
<dbReference type="Gene3D" id="1.10.1240.100">
    <property type="match status" value="4"/>
</dbReference>
<feature type="domain" description="Carrier" evidence="20">
    <location>
        <begin position="5686"/>
        <end position="5760"/>
    </location>
</feature>
<dbReference type="SMART" id="SM00826">
    <property type="entry name" value="PKS_DH"/>
    <property type="match status" value="1"/>
</dbReference>
<feature type="domain" description="Carrier" evidence="20">
    <location>
        <begin position="673"/>
        <end position="747"/>
    </location>
</feature>
<dbReference type="GO" id="GO:0004315">
    <property type="term" value="F:3-oxoacyl-[acyl-carrier-protein] synthase activity"/>
    <property type="evidence" value="ECO:0007669"/>
    <property type="project" value="InterPro"/>
</dbReference>
<dbReference type="FunFam" id="3.40.47.10:FF:000019">
    <property type="entry name" value="Polyketide synthase type I"/>
    <property type="match status" value="1"/>
</dbReference>
<dbReference type="InterPro" id="IPR020806">
    <property type="entry name" value="PKS_PP-bd"/>
</dbReference>
<dbReference type="Pfam" id="PF00107">
    <property type="entry name" value="ADH_zinc_N"/>
    <property type="match status" value="1"/>
</dbReference>
<dbReference type="Gene3D" id="3.30.559.10">
    <property type="entry name" value="Chloramphenicol acetyltransferase-like domain"/>
    <property type="match status" value="3"/>
</dbReference>
<dbReference type="InterPro" id="IPR020845">
    <property type="entry name" value="AMP-binding_CS"/>
</dbReference>
<dbReference type="Pfam" id="PF02801">
    <property type="entry name" value="Ketoacyl-synt_C"/>
    <property type="match status" value="4"/>
</dbReference>
<dbReference type="InterPro" id="IPR011032">
    <property type="entry name" value="GroES-like_sf"/>
</dbReference>
<dbReference type="InterPro" id="IPR010071">
    <property type="entry name" value="AA_adenyl_dom"/>
</dbReference>
<dbReference type="Pfam" id="PF00501">
    <property type="entry name" value="AMP-binding"/>
    <property type="match status" value="1"/>
</dbReference>
<dbReference type="InterPro" id="IPR050091">
    <property type="entry name" value="PKS_NRPS_Biosynth_Enz"/>
</dbReference>
<feature type="region of interest" description="Disordered" evidence="19">
    <location>
        <begin position="40"/>
        <end position="59"/>
    </location>
</feature>
<keyword evidence="5" id="KW-0963">Cytoplasm</keyword>
<dbReference type="Pfam" id="PF00109">
    <property type="entry name" value="ketoacyl-synt"/>
    <property type="match status" value="4"/>
</dbReference>
<dbReference type="PROSITE" id="PS00606">
    <property type="entry name" value="KS3_1"/>
    <property type="match status" value="1"/>
</dbReference>
<dbReference type="PROSITE" id="PS50075">
    <property type="entry name" value="CARRIER"/>
    <property type="match status" value="6"/>
</dbReference>
<dbReference type="SMART" id="SM01294">
    <property type="entry name" value="PKS_PP_betabranch"/>
    <property type="match status" value="4"/>
</dbReference>
<dbReference type="InterPro" id="IPR006162">
    <property type="entry name" value="Ppantetheine_attach_site"/>
</dbReference>
<dbReference type="InterPro" id="IPR049551">
    <property type="entry name" value="PKS_DH_C"/>
</dbReference>
<evidence type="ECO:0000256" key="15">
    <source>
        <dbReference type="ARBA" id="ARBA00023268"/>
    </source>
</evidence>
<dbReference type="FunFam" id="2.30.38.10:FF:000001">
    <property type="entry name" value="Non-ribosomal peptide synthetase PvdI"/>
    <property type="match status" value="1"/>
</dbReference>
<dbReference type="SUPFAM" id="SSF50129">
    <property type="entry name" value="GroES-like"/>
    <property type="match status" value="1"/>
</dbReference>
<comment type="pathway">
    <text evidence="3">Antibiotic biosynthesis.</text>
</comment>
<dbReference type="InterPro" id="IPR042104">
    <property type="entry name" value="PKS_dehydratase_sf"/>
</dbReference>
<dbReference type="InterPro" id="IPR036291">
    <property type="entry name" value="NAD(P)-bd_dom_sf"/>
</dbReference>
<evidence type="ECO:0000256" key="18">
    <source>
        <dbReference type="PROSITE-ProRule" id="PRU01363"/>
    </source>
</evidence>
<dbReference type="Pfam" id="PF14765">
    <property type="entry name" value="PS-DH"/>
    <property type="match status" value="1"/>
</dbReference>
<dbReference type="GO" id="GO:0005886">
    <property type="term" value="C:plasma membrane"/>
    <property type="evidence" value="ECO:0007669"/>
    <property type="project" value="TreeGrafter"/>
</dbReference>
<dbReference type="CDD" id="cd08953">
    <property type="entry name" value="KR_2_SDR_x"/>
    <property type="match status" value="1"/>
</dbReference>
<evidence type="ECO:0000256" key="19">
    <source>
        <dbReference type="SAM" id="MobiDB-lite"/>
    </source>
</evidence>
<feature type="domain" description="Carrier" evidence="20">
    <location>
        <begin position="3640"/>
        <end position="3714"/>
    </location>
</feature>
<dbReference type="PROSITE" id="PS00012">
    <property type="entry name" value="PHOSPHOPANTETHEINE"/>
    <property type="match status" value="5"/>
</dbReference>
<dbReference type="GO" id="GO:0009403">
    <property type="term" value="P:toxin biosynthetic process"/>
    <property type="evidence" value="ECO:0007669"/>
    <property type="project" value="UniProtKB-ARBA"/>
</dbReference>
<accession>A0A068PC15</accession>
<evidence type="ECO:0000256" key="5">
    <source>
        <dbReference type="ARBA" id="ARBA00022490"/>
    </source>
</evidence>
<dbReference type="GO" id="GO:0006633">
    <property type="term" value="P:fatty acid biosynthetic process"/>
    <property type="evidence" value="ECO:0007669"/>
    <property type="project" value="InterPro"/>
</dbReference>
<dbReference type="SUPFAM" id="SSF51735">
    <property type="entry name" value="NAD(P)-binding Rossmann-fold domains"/>
    <property type="match status" value="3"/>
</dbReference>
<dbReference type="SMART" id="SM00829">
    <property type="entry name" value="PKS_ER"/>
    <property type="match status" value="1"/>
</dbReference>
<dbReference type="SMART" id="SM00823">
    <property type="entry name" value="PKS_PP"/>
    <property type="match status" value="7"/>
</dbReference>
<feature type="region of interest" description="Disordered" evidence="19">
    <location>
        <begin position="1814"/>
        <end position="1843"/>
    </location>
</feature>
<keyword evidence="10" id="KW-0677">Repeat</keyword>
<dbReference type="GO" id="GO:0016491">
    <property type="term" value="F:oxidoreductase activity"/>
    <property type="evidence" value="ECO:0007669"/>
    <property type="project" value="InterPro"/>
</dbReference>
<dbReference type="Pfam" id="PF22621">
    <property type="entry name" value="CurL-like_PKS_C"/>
    <property type="match status" value="1"/>
</dbReference>
<evidence type="ECO:0000256" key="17">
    <source>
        <dbReference type="ARBA" id="ARBA00054155"/>
    </source>
</evidence>
<feature type="active site" description="Proton donor; for dehydratase activity" evidence="18">
    <location>
        <position position="2650"/>
    </location>
</feature>
<dbReference type="Gene3D" id="3.10.129.110">
    <property type="entry name" value="Polyketide synthase dehydratase"/>
    <property type="match status" value="1"/>
</dbReference>
<evidence type="ECO:0000256" key="3">
    <source>
        <dbReference type="ARBA" id="ARBA00004792"/>
    </source>
</evidence>
<feature type="region of interest" description="C-terminal hotdog fold" evidence="18">
    <location>
        <begin position="2586"/>
        <end position="2731"/>
    </location>
</feature>
<dbReference type="InterPro" id="IPR045851">
    <property type="entry name" value="AMP-bd_C_sf"/>
</dbReference>
<dbReference type="InterPro" id="IPR049552">
    <property type="entry name" value="PKS_DH_N"/>
</dbReference>
<dbReference type="PROSITE" id="PS52019">
    <property type="entry name" value="PKS_MFAS_DH"/>
    <property type="match status" value="1"/>
</dbReference>
<dbReference type="InterPro" id="IPR009081">
    <property type="entry name" value="PP-bd_ACP"/>
</dbReference>
<dbReference type="InterPro" id="IPR032821">
    <property type="entry name" value="PKS_assoc"/>
</dbReference>
<dbReference type="Pfam" id="PF08659">
    <property type="entry name" value="KR"/>
    <property type="match status" value="1"/>
</dbReference>
<evidence type="ECO:0000256" key="4">
    <source>
        <dbReference type="ARBA" id="ARBA00022450"/>
    </source>
</evidence>
<dbReference type="SUPFAM" id="SSF53335">
    <property type="entry name" value="S-adenosyl-L-methionine-dependent methyltransferases"/>
    <property type="match status" value="1"/>
</dbReference>
<dbReference type="SUPFAM" id="SSF47336">
    <property type="entry name" value="ACP-like"/>
    <property type="match status" value="7"/>
</dbReference>
<feature type="domain" description="Carrier" evidence="20">
    <location>
        <begin position="1740"/>
        <end position="1815"/>
    </location>
</feature>
<evidence type="ECO:0000256" key="7">
    <source>
        <dbReference type="ARBA" id="ARBA00022598"/>
    </source>
</evidence>
<keyword evidence="6" id="KW-0597">Phosphoprotein</keyword>
<dbReference type="NCBIfam" id="TIGR01733">
    <property type="entry name" value="AA-adenyl-dom"/>
    <property type="match status" value="1"/>
</dbReference>
<feature type="region of interest" description="Disordered" evidence="19">
    <location>
        <begin position="3609"/>
        <end position="3628"/>
    </location>
</feature>
<dbReference type="InterPro" id="IPR057326">
    <property type="entry name" value="KR_dom"/>
</dbReference>
<evidence type="ECO:0000256" key="16">
    <source>
        <dbReference type="ARBA" id="ARBA00023315"/>
    </source>
</evidence>
<dbReference type="FunFam" id="3.40.50.12780:FF:000012">
    <property type="entry name" value="Non-ribosomal peptide synthetase"/>
    <property type="match status" value="1"/>
</dbReference>
<keyword evidence="15" id="KW-0511">Multifunctional enzyme</keyword>
<dbReference type="GO" id="GO:0071770">
    <property type="term" value="P:DIM/DIP cell wall layer assembly"/>
    <property type="evidence" value="ECO:0007669"/>
    <property type="project" value="TreeGrafter"/>
</dbReference>
<dbReference type="GO" id="GO:0006508">
    <property type="term" value="P:proteolysis"/>
    <property type="evidence" value="ECO:0007669"/>
    <property type="project" value="UniProtKB-KW"/>
</dbReference>
<dbReference type="CDD" id="cd19535">
    <property type="entry name" value="Cyc_NRPS"/>
    <property type="match status" value="2"/>
</dbReference>
<evidence type="ECO:0000256" key="8">
    <source>
        <dbReference type="ARBA" id="ARBA00022670"/>
    </source>
</evidence>
<dbReference type="SUPFAM" id="SSF56801">
    <property type="entry name" value="Acetyl-CoA synthetase-like"/>
    <property type="match status" value="1"/>
</dbReference>
<dbReference type="Pfam" id="PF21089">
    <property type="entry name" value="PKS_DH_N"/>
    <property type="match status" value="1"/>
</dbReference>
<feature type="domain" description="Ketosynthase family 3 (KS3)" evidence="21">
    <location>
        <begin position="1849"/>
        <end position="2274"/>
    </location>
</feature>
<keyword evidence="12" id="KW-0720">Serine protease</keyword>
<dbReference type="PROSITE" id="PS00455">
    <property type="entry name" value="AMP_BINDING"/>
    <property type="match status" value="1"/>
</dbReference>
<dbReference type="InterPro" id="IPR013968">
    <property type="entry name" value="PKS_KR"/>
</dbReference>
<dbReference type="Pfam" id="PF00668">
    <property type="entry name" value="Condensation"/>
    <property type="match status" value="3"/>
</dbReference>
<evidence type="ECO:0000259" key="22">
    <source>
        <dbReference type="PROSITE" id="PS52019"/>
    </source>
</evidence>
<dbReference type="InterPro" id="IPR025110">
    <property type="entry name" value="AMP-bd_C"/>
</dbReference>
<dbReference type="InterPro" id="IPR029063">
    <property type="entry name" value="SAM-dependent_MTases_sf"/>
</dbReference>
<keyword evidence="13" id="KW-0521">NADP</keyword>
<dbReference type="PROSITE" id="PS52004">
    <property type="entry name" value="KS3_2"/>
    <property type="match status" value="4"/>
</dbReference>
<keyword evidence="14" id="KW-0175">Coiled coil</keyword>
<dbReference type="PANTHER" id="PTHR43775:SF37">
    <property type="entry name" value="SI:DKEY-61P9.11"/>
    <property type="match status" value="1"/>
</dbReference>
<dbReference type="SMART" id="SM00822">
    <property type="entry name" value="PKS_KR"/>
    <property type="match status" value="1"/>
</dbReference>
<name>A0A068PC15_9BACT</name>
<feature type="active site" description="Proton acceptor; for dehydratase activity" evidence="18">
    <location>
        <position position="2474"/>
    </location>
</feature>
<dbReference type="Gene3D" id="3.40.47.10">
    <property type="match status" value="4"/>
</dbReference>
<dbReference type="InterPro" id="IPR020807">
    <property type="entry name" value="PKS_DH"/>
</dbReference>
<dbReference type="GO" id="GO:0031177">
    <property type="term" value="F:phosphopantetheine binding"/>
    <property type="evidence" value="ECO:0007669"/>
    <property type="project" value="InterPro"/>
</dbReference>
<keyword evidence="8" id="KW-0645">Protease</keyword>
<dbReference type="Gene3D" id="3.40.50.720">
    <property type="entry name" value="NAD(P)-binding Rossmann-like Domain"/>
    <property type="match status" value="2"/>
</dbReference>
<dbReference type="Gene3D" id="2.30.38.10">
    <property type="entry name" value="Luciferase, Domain 3"/>
    <property type="match status" value="1"/>
</dbReference>
<dbReference type="SMART" id="SM00825">
    <property type="entry name" value="PKS_KS"/>
    <property type="match status" value="4"/>
</dbReference>
<evidence type="ECO:0000256" key="14">
    <source>
        <dbReference type="ARBA" id="ARBA00023054"/>
    </source>
</evidence>
<dbReference type="GO" id="GO:0005737">
    <property type="term" value="C:cytoplasm"/>
    <property type="evidence" value="ECO:0007669"/>
    <property type="project" value="UniProtKB-SubCell"/>
</dbReference>
<dbReference type="Gene3D" id="3.40.50.980">
    <property type="match status" value="2"/>
</dbReference>
<evidence type="ECO:0000256" key="10">
    <source>
        <dbReference type="ARBA" id="ARBA00022737"/>
    </source>
</evidence>
<dbReference type="Pfam" id="PF00550">
    <property type="entry name" value="PP-binding"/>
    <property type="match status" value="7"/>
</dbReference>
<dbReference type="InterPro" id="IPR023213">
    <property type="entry name" value="CAT-like_dom_sf"/>
</dbReference>
<dbReference type="FunFam" id="3.30.559.10:FF:000023">
    <property type="entry name" value="Non-ribosomal peptide synthetase"/>
    <property type="match status" value="2"/>
</dbReference>
<feature type="compositionally biased region" description="Polar residues" evidence="19">
    <location>
        <begin position="3618"/>
        <end position="3628"/>
    </location>
</feature>
<protein>
    <submittedName>
        <fullName evidence="23">CalB</fullName>
    </submittedName>
</protein>
<dbReference type="GO" id="GO:0008236">
    <property type="term" value="F:serine-type peptidase activity"/>
    <property type="evidence" value="ECO:0007669"/>
    <property type="project" value="UniProtKB-KW"/>
</dbReference>
<dbReference type="Gene3D" id="1.10.1200.10">
    <property type="entry name" value="ACP-like"/>
    <property type="match status" value="6"/>
</dbReference>
<dbReference type="Pfam" id="PF13193">
    <property type="entry name" value="AMP-binding_C"/>
    <property type="match status" value="1"/>
</dbReference>
<gene>
    <name evidence="23" type="primary">calB</name>
</gene>
<evidence type="ECO:0000256" key="2">
    <source>
        <dbReference type="ARBA" id="ARBA00004496"/>
    </source>
</evidence>
<dbReference type="Pfam" id="PF22336">
    <property type="entry name" value="RhiE-like_linker"/>
    <property type="match status" value="3"/>
</dbReference>
<evidence type="ECO:0000256" key="9">
    <source>
        <dbReference type="ARBA" id="ARBA00022679"/>
    </source>
</evidence>
<keyword evidence="16" id="KW-0012">Acyltransferase</keyword>
<feature type="compositionally biased region" description="Basic and acidic residues" evidence="19">
    <location>
        <begin position="4823"/>
        <end position="4834"/>
    </location>
</feature>
<dbReference type="Pfam" id="PF08242">
    <property type="entry name" value="Methyltransf_12"/>
    <property type="match status" value="1"/>
</dbReference>
<reference evidence="23" key="1">
    <citation type="journal article" date="2014" name="Nat. Chem. Biol.">
        <title>Calyculin biogenesis from a pyrophosphate protoxin produced by a sponge symbiont.</title>
        <authorList>
            <person name="Wakimoto T."/>
            <person name="Egami Y."/>
            <person name="Nakashima Y."/>
            <person name="Wakimoto Y."/>
            <person name="Mori T."/>
            <person name="Awakawa T."/>
            <person name="Ito T."/>
            <person name="Kenmoku H."/>
            <person name="Asakawa Y."/>
            <person name="Piel J."/>
            <person name="Abe I."/>
        </authorList>
    </citation>
    <scope>NUCLEOTIDE SEQUENCE</scope>
</reference>
<keyword evidence="7" id="KW-0436">Ligase</keyword>
<dbReference type="Gene3D" id="3.30.70.3290">
    <property type="match status" value="1"/>
</dbReference>
<dbReference type="Pfam" id="PF16197">
    <property type="entry name" value="KAsynt_C_assoc"/>
    <property type="match status" value="1"/>
</dbReference>
<evidence type="ECO:0000256" key="12">
    <source>
        <dbReference type="ARBA" id="ARBA00022825"/>
    </source>
</evidence>
<feature type="domain" description="Carrier" evidence="20">
    <location>
        <begin position="4838"/>
        <end position="4914"/>
    </location>
</feature>
<dbReference type="Gene3D" id="3.90.180.10">
    <property type="entry name" value="Medium-chain alcohol dehydrogenases, catalytic domain"/>
    <property type="match status" value="1"/>
</dbReference>
<feature type="compositionally biased region" description="Basic and acidic residues" evidence="19">
    <location>
        <begin position="1822"/>
        <end position="1831"/>
    </location>
</feature>
<dbReference type="InterPro" id="IPR054514">
    <property type="entry name" value="RhiE-like_linker"/>
</dbReference>
<organism evidence="23">
    <name type="scientific">uncultured Candidatus Entotheonella sp</name>
    <dbReference type="NCBI Taxonomy" id="312019"/>
    <lineage>
        <taxon>Bacteria</taxon>
        <taxon>Pseudomonadati</taxon>
        <taxon>Nitrospinota/Tectimicrobiota group</taxon>
        <taxon>Candidatus Tectimicrobiota</taxon>
        <taxon>Candidatus Entotheonellia</taxon>
        <taxon>Candidatus Entotheonellales</taxon>
        <taxon>Candidatus Entotheonellaceae</taxon>
        <taxon>Candidatus Entotheonella</taxon>
        <taxon>environmental samples</taxon>
    </lineage>
</organism>
<feature type="domain" description="PKS/mFAS DH" evidence="22">
    <location>
        <begin position="2445"/>
        <end position="2731"/>
    </location>
</feature>
<dbReference type="InterPro" id="IPR020841">
    <property type="entry name" value="PKS_Beta-ketoAc_synthase_dom"/>
</dbReference>
<dbReference type="Gene3D" id="3.30.300.30">
    <property type="match status" value="1"/>
</dbReference>
<dbReference type="InterPro" id="IPR000873">
    <property type="entry name" value="AMP-dep_synth/lig_dom"/>
</dbReference>
<evidence type="ECO:0000256" key="6">
    <source>
        <dbReference type="ARBA" id="ARBA00022553"/>
    </source>
</evidence>
<feature type="domain" description="Ketosynthase family 3 (KS3)" evidence="21">
    <location>
        <begin position="4226"/>
        <end position="4637"/>
    </location>
</feature>
<dbReference type="InterPro" id="IPR013149">
    <property type="entry name" value="ADH-like_C"/>
</dbReference>
<keyword evidence="9" id="KW-0808">Transferase</keyword>
<dbReference type="SUPFAM" id="SSF52777">
    <property type="entry name" value="CoA-dependent acyltransferases"/>
    <property type="match status" value="6"/>
</dbReference>
<dbReference type="EMBL" id="AB933566">
    <property type="protein sequence ID" value="BAP05590.1"/>
    <property type="molecule type" value="Genomic_DNA"/>
</dbReference>
<feature type="region of interest" description="Disordered" evidence="19">
    <location>
        <begin position="4817"/>
        <end position="4839"/>
    </location>
</feature>
<keyword evidence="4" id="KW-0596">Phosphopantetheine</keyword>
<dbReference type="InterPro" id="IPR023828">
    <property type="entry name" value="Peptidase_S8_Ser-AS"/>
</dbReference>
<dbReference type="Pfam" id="PF08240">
    <property type="entry name" value="ADH_N"/>
    <property type="match status" value="1"/>
</dbReference>
<evidence type="ECO:0000259" key="20">
    <source>
        <dbReference type="PROSITE" id="PS50075"/>
    </source>
</evidence>
<feature type="domain" description="Carrier" evidence="20">
    <location>
        <begin position="3749"/>
        <end position="3827"/>
    </location>
</feature>
<dbReference type="Gene3D" id="3.40.50.150">
    <property type="entry name" value="Vaccinia Virus protein VP39"/>
    <property type="match status" value="1"/>
</dbReference>
<dbReference type="SUPFAM" id="SSF53901">
    <property type="entry name" value="Thiolase-like"/>
    <property type="match status" value="4"/>
</dbReference>
<comment type="function">
    <text evidence="17">Involved in production of the polyketide antibiotic thailandamide.</text>
</comment>
<evidence type="ECO:0000256" key="11">
    <source>
        <dbReference type="ARBA" id="ARBA00022801"/>
    </source>
</evidence>
<dbReference type="InterPro" id="IPR018201">
    <property type="entry name" value="Ketoacyl_synth_AS"/>
</dbReference>
<dbReference type="InterPro" id="IPR036736">
    <property type="entry name" value="ACP-like_sf"/>
</dbReference>
<proteinExistence type="predicted"/>
<dbReference type="FunFam" id="3.40.50.980:FF:000001">
    <property type="entry name" value="Non-ribosomal peptide synthetase"/>
    <property type="match status" value="1"/>
</dbReference>
<dbReference type="InterPro" id="IPR014030">
    <property type="entry name" value="Ketoacyl_synth_N"/>
</dbReference>
<keyword evidence="11" id="KW-0378">Hydrolase</keyword>
<evidence type="ECO:0000256" key="1">
    <source>
        <dbReference type="ARBA" id="ARBA00001957"/>
    </source>
</evidence>
<dbReference type="CDD" id="cd12116">
    <property type="entry name" value="A_NRPS_Ta1_like"/>
    <property type="match status" value="1"/>
</dbReference>
<feature type="domain" description="Ketosynthase family 3 (KS3)" evidence="21">
    <location>
        <begin position="4967"/>
        <end position="5396"/>
    </location>
</feature>
<evidence type="ECO:0000259" key="21">
    <source>
        <dbReference type="PROSITE" id="PS52004"/>
    </source>
</evidence>
<evidence type="ECO:0000313" key="23">
    <source>
        <dbReference type="EMBL" id="BAP05590.1"/>
    </source>
</evidence>
<dbReference type="InterPro" id="IPR014031">
    <property type="entry name" value="Ketoacyl_synth_C"/>
</dbReference>
<dbReference type="InterPro" id="IPR001242">
    <property type="entry name" value="Condensation_dom"/>
</dbReference>
<feature type="region of interest" description="N-terminal hotdog fold" evidence="18">
    <location>
        <begin position="2445"/>
        <end position="2571"/>
    </location>
</feature>
<dbReference type="PROSITE" id="PS00138">
    <property type="entry name" value="SUBTILASE_SER"/>
    <property type="match status" value="1"/>
</dbReference>
<dbReference type="PANTHER" id="PTHR43775">
    <property type="entry name" value="FATTY ACID SYNTHASE"/>
    <property type="match status" value="1"/>
</dbReference>
<dbReference type="InterPro" id="IPR049900">
    <property type="entry name" value="PKS_mFAS_DH"/>
</dbReference>
<comment type="subcellular location">
    <subcellularLocation>
        <location evidence="2">Cytoplasm</location>
    </subcellularLocation>
</comment>
<sequence>MNIDEQLERMKAGFDAAQKTQIHAGTLLNRIERGMKNVVPSESKRDGALASAANGDRTMRAEAQNSRSLPLKADIPEPIAITGLSGYLPGCASVHAFWEALDQDRSLIEEVPASRFDWRTMYEPGEKSVSRWGGFIPDIRGFDAHFFGILPAEAKRLDPRQRLLLMSVYQTLEDAGYASDSLKKSRTGVFVALEENEYAQLLQEHGVAQDGPDQAASLLPNRISYFFDFRGPSEFVDTMCSGAAVALHRAVTSLRMGEIDRAIVAGANLILRPDAYITLSRAGQLSPCDTVHSFGEAASGHVRAEGVASLLLTPLSQAVANGDAIYAVIRNTAINYNGRGGTSMAAPNPAAHADLIRDCYEQAGIDVRRVGYIESQGMGNPVADLAEWQAYNRALTTLAREQGVELPAGNCRISTLKPMSGHMEAASALGALLKIIRAFHTHTVHQILNFTNAHPDMEIHGTPCRLLSDTEAWPSEDVPRMAGLHAYGTGGNNAHILLEEYREDDRAPSVTPPGGPFCIPLSAANEAPLRQRVDDLHRFLVRHESVDLANLAFTLQTGRTAMAYRVAFVVGTRQELIRALEQFQSGDEPQQNDVPIFSGRAEPNIQSFAPPESEPAAQARFWVQGGRFDWPARRDAVHRISLPIYPFETLDYWFGETRELATVTPDQDETSEQAIRSHLISALAMALRLPPEKINCDKHLQDYGIDSLMGTDLIRGLEKAFSCKVYGRDLLAHPSINALSAFLAQQLNTVDQPAMHEGGAPAQETALASEPFPLSANQQGLWILQKVAPEMCAYNFPLAVRLVHKMDAACFKQACQFLLQQHPILTHTFEEIDAQLQQRSKPLGQITIVQEDISHLEADQVSAYLQDRARIPFALDRDPLIRFHLLRRGEQEWIVLLVLHHIIVDGFSIHPLYTALLDAYQQLLRGATPVIAPPSGNSFRDFVAWERHLLQGDEGERLRTWWHQNLSGRWPTLNLPTDRPRTETFHFRGRVHQVSMSPDLSRQLFSFAQDARVNLAPFFLALYQLLLYRYTGQQDILVGMPTRSRPEGFETTIGYFTNLIPIRTSDFAGGSFADLLQQVQVTVLDSLDHRALPFPEIVRDMTAERTELTPVFQALYEYQNFFSSNGLDELQNRYQDFSINFIRDLHQEGEAELVLEVVRQDDQVRLHFKYNPDLFSDGAITRMAQHYLTLAEQAVAEPDRPIETLNLLSQTERQTLLNDWNQSETDYPRDWCVHDLFERQAAQTPTAVALRCGDTTLTYSELDRRSTILACYLQSHGVSPGTRVAIFTDRSVNTHIGLMGVLKAGSTYIPLDPDFPVNRLVYMLEDSQALMALTVSQLQDKIAGLLSQSGRDIPIVCLDTEWQPIAEQAAGRTVRRVRGAEHLAYIIYTSGSSGRPKGVMIPHRALTNFLLSMAQTPGITASDTLLAVTTTSFDMSVLDLYLPLVCGATIAFCPSGIARDVEMLKAEIRRHKPTIMQGTPPTWAMLFHSGWQNEEKVRIICGGESLPESLRQRFAVANCEVWHTYGPTETTVWSSVCRLNDEGPISIGKPIANTEIYILDRHLAPLPVGIAGELCIAGDGLAHGYLNRPDLTADRFIAHPFRSGARLYRTGDLARWLPDGTLEHLGRMDFQVKVRGYRIELSEIETRLAQFPNIRECVVVAREDESGGQLIAYYLPSDADTAVGSRELVDHLAADLPGYMIPALFFPLTEFPLNNNGKIDRKVLMNRPLTAVSRTHEPTEPVLPQEQAVLEIWKSVLSIDAISTTDGFFEVGGDSLRAVLLAERIGKRFGVSFTTTEVFRHASVQAMAQKIASLSTGTHDMSSQDRGERQKPTANPQTDKVDQHPDYYRDSLAIVGISCHFPDAEDHATFWQNLREGHDSAVFLSEEQLRDAQAGESLINDPNFIPFQLTVADKNRFDNAFFNISHKNAGYMDPQLRRLLQHAWLAVEDAGYVTEDIPDTGVFIATSNSFYQAPLYQGEVDLYDADAYVAWVLAQPGSVATMIAYQLGLKGPAFAVHSNCSSSLVGLNSAWQSLRMHETRQALVGAASLMPSNKLGYVHQPGLNFAGDGRCKTFDADADGMVGGEGLAVVMLKRAEDAIADGDHIYALLRGVAVNNDGRDKAGFYAPGIGGQADVIRKALDKTGIDPESIGYVEAHGTGTRLGDPVEVAALTEAYRQTTEKRQYCGIGSVKSNIGHMDTAAGLAGLIKIALSLNHGEIPPTLHYKTANPEIDFAASPFYVADRLHAWPQTAQPRRAALSSFGLGGTNTHAIFEAYPPLPEALDRPKKKVLVLLSAANAEQLRVYAERLHHFLQHAPADLNLDSLAYTLQVGRKAMRARLAFVVKNRASLLARLEQFLAGEEPKGCYQGTAAQDAQRVPEALISGRKFGKLSRLWVAGARVVWKQLYHDSRPRRMSLPAYPFAGDVFTLPQTPAAVAPKATVARLHPLLHRSTATSDGLQFSSRFTGHEFFLSDHVVNGRRILPGVAYLEMARVAMEQATKISDPARVRLRNVVWVRPLVLEEQPETVHTRLVKDGWNRMQYEIVSEPRDGEATPTQILHGQGVIELMEHPGSRPRLDLGALRTRMEQHRFSADQCYTAFATYGISYGPAFRALDTVYADGPNPTQLLACLRLPEGVRNLSEFVLHPSMLDAAIQSSIGFIIGSQEETPSLPFALEEVGIYGPCSSEMWALVRRTGHGSQERLDIDLCDQQGRVCVELRGFSNRPFHSGLPLQAGQAEQNGVSRGFLHIETPVWNEMVPAAEAEIWPPLAEKTLLVGGSARQKGQLRALHQPWPSLHEITLDPLTDDLAGAGDLADLSSPVGHVIWIAPDEETADGEAIIEAQERGVLQLFHLVKTLLATGYGVRPLGLTLITTQAVAVVRHERIRPAHAAVHGFAGSLAQEYTHWKIRLLDLESSSEWPAQMFNLPPDVEAGAYAWRGGTPTTPLWFQQALRPVRDLDRGPSRYRHGGVYVVIGGAGGIGEAWSRSLIETYQAHIIWIGRRPLDDEIRSRCDALAHFGPAPRYIQADASERGDLERARAEIRQHHPCIHGLVHAALVLDDGSLANLDENRFRAVLKARIDVSVRLSQVFQEPLDFVLFHSSMTSFDRAAGQSNYAAGCTFEDAFAHQLSQTWPVSPNGDRPLIRVVNWGYWGSVGAVSAPVYRERMEKAGVGSIEVTEGLTIIDHLLSGSLAQMAVFKTLSNASGETPDAVSVYPESIPAVLDHLSFPVAIAVPSNRHAAAIDEAQVGLLWALLQPLCGNNTFSPADLVTVPDNTLTQWAQESCRILAAHDFLEPVGNAYRISNKHPANTDPWQAWTRQKAVWLEEPSLRAQIELVEITLKALPDILAGRQRATEVLFPNASMERVEGIYKDNPIADYFNDILSDALMACLQQRLVQAECLGCTSPQCTACNGVSPIRILEIGAGTGGTTAGLLPRLQPYEDHLEEYGYTDLSQAFLIHARKHYAPGRPWLTTRIFNVSEPLADQDIQAGSYDLVIATNVLHATADIRRTLRNVKAALKKNGILFLNEISRHGLFDHLTFGLLDGWWLHEDEALRIPGCPGLTPRNWEMVLRQEGFSSVRFPAEADHDLGQQIVLAQSDGLVRQAVAAKNEPRPRPVRTSNPVRTNPPVTATVTGRMIEDHVQEIIRESLAEALAMAPSQIHDERSFAALGVDSITAVRIVNQINQQCDLLLPTTILFDHTSVDQLTAHILAEHRQSLQTSLQEDMVSQEDQMPSPEVNEPEVSPLTEHMVEDHVRDIIRESLGLSLHMPEEQIRDDRPFSEYGVDSIIAVQLVNRINQGFGLLLQTTVLFDYNSVNDLTTHILEAFGPALNGALSVDMAPSVDITPRAVAREKQPVPERQVLPRTYAQSGDSDNYRHLQIRGPGDIDDLSLAASPLPELGKNEVRIAVCAFSLNFADLLCVRGLYPNMPPYPFTPGDEAAGIVLAVGDAVTRFQVGDAVVCMTPGCHTELLTCPEGQVYAKSANLSFEEACSLPIVTLTMLHAFRKADLQPGERILIQTAAGGVGLAAVQLAQHAGAEIYATAGSQAKLDYLRDLGVPHLINYRESDFEAELLRLTGGEGVDVVINTLSGDSIQKGLNCLRQGGRYIEIAMAALKSTRSVDISVLNRNQTFFSIDLGLLGSEQPERIRRAWEDMSHLLEQGVIRPTVSKVFPFEAFRDAYRSLDHRDNIGKVVVQLPPVTGAEVISPSRPRRETVPQQVRTSATPEPIAIIGMSARFAQSENVQAFWEHLAAGHHLVEEVNRWDLGNAEGDGRCRYGSFLEHFDHFDAAFFNISEEEATFMDPQQRLFLEECWKALEDAGHGGEAVRGSRCSVYVGCCRGDYPQLFPETPPAHAFWGNEASVIPARISYVLDLHGPAVAVDTACSSSLVAVHDACRDLWSHDCDMALAGGVFVQPTPEFYRASNDAGMLSPTGKCHSFDKRADGFVPGEGVGVILLKRLADAEADGDHVYAVIRGSGVNQDGSTNGLTAPGARSQERLIREVYDRFQIDPEEITMMEAHGTGTHLGDAIEFEALSRSFRKDTDKVGYCALGSVKTNIGHASTAAGISGVIKILQSLQHGQIPPSLHFESSSVALETSPFFLNQQLRNWVAPQGSPRCAAISSFGFSGTNAHLVIAEAPPMPRVHEQKPSYPIVLSAQTALQLEARVTDLLNHLRREDCADDLGNISYTLLTGRKHWHHRLACVVRSTGELANLLERWLQKGRTPQIAVAELSEDGSRRHGSLEKLGNQCIQACLAADSPESYLEHLATVTDLYLQGCGLAYEQLFKSGYARVPLPTYPFQRKRYMVAAMPEPTVAMTQPHEPQSHEPQSHEAVTDAGGDEDTAHHLREWIADRLQQPAGRISTSHRFFELGLDSVQLTELARELQKHTGDFPATLLFEHITIADLASYLAQHHPGLTDLGHGVTRPDINRTVENAPLPRPATVPNERATYLASAGSAPSTNASAQKLAIAVVGISGQFPQAKDLNEFWSNIEAGRNSITTIPAERQELRNGSHADNHWGGFLEDIDRFDPLFFGISPTEATFMDPQQRLLLIHVWRALEDAAITSKTLAQRPTGVFTALASEEYEQRVAQSDQSALAQASAGASTMPNRISQILDLCGPSANYESACSSSILALHHAVQAMRNGECEQAIVAAANLILSPDGFAGSDVMGNLSSTGRVRSFQAEADGYVRAEGVGAVLLKPLHHAVQDRDHVHAMIRGTGVAHGGRSMSLTAPNANGMQRAMVQAFRGTDIDPCTLSYIEAHGTGTPLGDGIEVRALQNGYRELVNAQARDAAPHHPTPIHLGSIKPCIGNGEIASGMAQLLKVILAIRHQIVPGIPGFITLHEQISLQDGPFQISAHNRQWDRQTDAEGKALPRRAGINSYGISGVNAHVVVEEYLPRAGADQAIPSGHIKDKPQIIVLSARNPQRLKVAATDLLEFLLQESAEVTYQAHLLRHELCRILARLLGVAQDEIEADQSFEDHGVDPLQRARLHEELSEVLAIPLASESFQRALSPVALIGELLADERVAQSIPQHELSNAAISTARAASPGLADLAYTLQVGRVAMEYRLALVVESRTALIEGLKTWLDGGSGSLIFSGNTEAEEARPLLSDGPESRLGMAEARLANAWAWGEEVPWETLHQSAHRVSLPGYPFEDDRYWIDPPDHTRHARPGRQIAEPSIGEPTQNRMVRLKQMIGEILGIEPAQLPTRKPLSDLGFSSLCALSLKSMLEQEFNREIPLVGIDVYATLEQLTVELEAVFPSDHSATIPLETRAEALFPEIVPNPEARFEPFPLSDIQEAFLLGRRLGVEGDQVGCHVYLEMEFGDLDIYRLNRAWQRLIDQHDMLRVFMRSDGSQQVQAETPAYRFRVVDLRRKPAKVRSERLEDIRERMSHKVYEAKQWPLFEIRVSVCPDRQIVHFSIDELILDASGIDLLFQQWQMLYDDADAKLPQADITFRDYILAVKKFETTRRYRDDLDFKLEKLKNLPKGPALPLKTHLEKPGNRYRRLAESLDPSLWRVLKGRAEQCSVSPTALMLGIFSAVLHAHCGPDAFSLILTRANRDAIHPHLLRVVGPFISTSIFITPGQRELKDLILLTQQRLFEDLDRSSASGIRILRELRSRRWIDKKHFLPVVFTSLLGHQPISDNEGFNQQLSCFLTQTPQVFLDHQLYEHDGKLRFSWDVINNYFEPGSIDALFRDYCQVLRRLAADINLWDDALEVTKVSSSPFPLTDQQQAYAFGRTPYGAGTNTLVYLEYDAEELDIPRLEQAWRKLMETHDMLVTSILSDGTAQHLKQVPDYAIVVADLRTYAVSLRQAELQKIEQEMMSRVCPLDDWPYFELRVSRIDGKSRIHLAIDMIIADGPSIDLLLCQLFDFYRDPQMQARPPAYTFRDYIMALEAHKQSPDYGESLDYWKQKFSHMPSGPELPSRTSIIHETERFTVTIKGWTGLRETAERLSVSPGMILLTAYAEVLAAWSSPSPFTIVIPCWQRPQLHPAINEVVGDFTAMSWLVVDQTQASFEARVIRNHRMVQEDLAHMKVSGLKVLRRVMARQNASFPVVFTDLSPQPNPALPPGFAAGRSLSRTPQVHMDNTSTEFGDCLELNWDVQRDRYPQGMVARMFVGYQRLLDCLRRDPKSWTWMDFDSFIDAEPEKYQQTAAIRALPVEVGMKGIGMKGVGMKKESTE</sequence>
<feature type="domain" description="Ketosynthase family 3 (KS3)" evidence="21">
    <location>
        <begin position="76"/>
        <end position="500"/>
    </location>
</feature>
<dbReference type="GO" id="GO:0004312">
    <property type="term" value="F:fatty acid synthase activity"/>
    <property type="evidence" value="ECO:0007669"/>
    <property type="project" value="TreeGrafter"/>
</dbReference>
<dbReference type="CDD" id="cd00833">
    <property type="entry name" value="PKS"/>
    <property type="match status" value="4"/>
</dbReference>